<dbReference type="AlphaFoldDB" id="A0A0A0NI38"/>
<dbReference type="EMBL" id="QYCY01000001">
    <property type="protein sequence ID" value="RLV77571.1"/>
    <property type="molecule type" value="Genomic_DNA"/>
</dbReference>
<dbReference type="RefSeq" id="WP_020872716.1">
    <property type="nucleotide sequence ID" value="NC_022785.1"/>
</dbReference>
<proteinExistence type="predicted"/>
<accession>A0A0A0NI38</accession>
<sequence length="54" mass="5813">MPRDLHGRGIRQAQGEDPSAVFDGAIAGRARFVYLDGLAHGPVVELIERAGRRG</sequence>
<evidence type="ECO:0000313" key="1">
    <source>
        <dbReference type="EMBL" id="RLV77571.1"/>
    </source>
</evidence>
<comment type="caution">
    <text evidence="1">The sequence shown here is derived from an EMBL/GenBank/DDBJ whole genome shotgun (WGS) entry which is preliminary data.</text>
</comment>
<dbReference type="KEGG" id="src:M271_39235"/>
<reference evidence="1 2" key="1">
    <citation type="journal article" date="2018" name="J. Biol. Chem.">
        <title>Discovery of the actinoplanic acid pathway in Streptomyces rapamycinicus reveals a genetically conserved synergism with rapamycin.</title>
        <authorList>
            <person name="Mrak P."/>
            <person name="Krastel P."/>
            <person name="Pivk Lukancic P."/>
            <person name="Tao J."/>
            <person name="Pistorius D."/>
            <person name="Moore C.M."/>
        </authorList>
    </citation>
    <scope>NUCLEOTIDE SEQUENCE [LARGE SCALE GENOMIC DNA]</scope>
    <source>
        <strain evidence="1 2">NRRL 5491</strain>
    </source>
</reference>
<dbReference type="STRING" id="1343740.M271_39235"/>
<evidence type="ECO:0000313" key="2">
    <source>
        <dbReference type="Proteomes" id="UP000281594"/>
    </source>
</evidence>
<protein>
    <submittedName>
        <fullName evidence="1">Uncharacterized protein</fullName>
    </submittedName>
</protein>
<dbReference type="Proteomes" id="UP000281594">
    <property type="component" value="Unassembled WGS sequence"/>
</dbReference>
<gene>
    <name evidence="1" type="ORF">D3C57_104340</name>
</gene>
<organism evidence="1 2">
    <name type="scientific">Streptomyces rapamycinicus (strain ATCC 29253 / DSM 41530 / NRRL 5491 / AYB-994)</name>
    <name type="common">Streptomyces hygroscopicus (strain ATCC 29253)</name>
    <dbReference type="NCBI Taxonomy" id="1343740"/>
    <lineage>
        <taxon>Bacteria</taxon>
        <taxon>Bacillati</taxon>
        <taxon>Actinomycetota</taxon>
        <taxon>Actinomycetes</taxon>
        <taxon>Kitasatosporales</taxon>
        <taxon>Streptomycetaceae</taxon>
        <taxon>Streptomyces</taxon>
        <taxon>Streptomyces violaceusniger group</taxon>
    </lineage>
</organism>
<dbReference type="HOGENOM" id="CLU_3048569_0_0_11"/>
<name>A0A0A0NI38_STRRN</name>